<accession>A0A1C7MXZ3</accession>
<organism evidence="2 3">
    <name type="scientific">Choanephora cucurbitarum</name>
    <dbReference type="NCBI Taxonomy" id="101091"/>
    <lineage>
        <taxon>Eukaryota</taxon>
        <taxon>Fungi</taxon>
        <taxon>Fungi incertae sedis</taxon>
        <taxon>Mucoromycota</taxon>
        <taxon>Mucoromycotina</taxon>
        <taxon>Mucoromycetes</taxon>
        <taxon>Mucorales</taxon>
        <taxon>Mucorineae</taxon>
        <taxon>Choanephoraceae</taxon>
        <taxon>Choanephoroideae</taxon>
        <taxon>Choanephora</taxon>
    </lineage>
</organism>
<protein>
    <submittedName>
        <fullName evidence="2">Uncharacterized protein</fullName>
    </submittedName>
</protein>
<keyword evidence="3" id="KW-1185">Reference proteome</keyword>
<name>A0A1C7MXZ3_9FUNG</name>
<dbReference type="EMBL" id="LUGH01001081">
    <property type="protein sequence ID" value="OBZ81717.1"/>
    <property type="molecule type" value="Genomic_DNA"/>
</dbReference>
<dbReference type="AlphaFoldDB" id="A0A1C7MXZ3"/>
<gene>
    <name evidence="2" type="ORF">A0J61_10234</name>
</gene>
<feature type="compositionally biased region" description="Basic and acidic residues" evidence="1">
    <location>
        <begin position="116"/>
        <end position="132"/>
    </location>
</feature>
<evidence type="ECO:0000313" key="3">
    <source>
        <dbReference type="Proteomes" id="UP000093000"/>
    </source>
</evidence>
<evidence type="ECO:0000256" key="1">
    <source>
        <dbReference type="SAM" id="MobiDB-lite"/>
    </source>
</evidence>
<feature type="region of interest" description="Disordered" evidence="1">
    <location>
        <begin position="111"/>
        <end position="132"/>
    </location>
</feature>
<dbReference type="Proteomes" id="UP000093000">
    <property type="component" value="Unassembled WGS sequence"/>
</dbReference>
<dbReference type="OrthoDB" id="2262293at2759"/>
<evidence type="ECO:0000313" key="2">
    <source>
        <dbReference type="EMBL" id="OBZ81717.1"/>
    </source>
</evidence>
<reference evidence="2 3" key="1">
    <citation type="submission" date="2016-03" db="EMBL/GenBank/DDBJ databases">
        <title>Choanephora cucurbitarum.</title>
        <authorList>
            <person name="Min B."/>
            <person name="Park H."/>
            <person name="Park J.-H."/>
            <person name="Shin H.-D."/>
            <person name="Choi I.-G."/>
        </authorList>
    </citation>
    <scope>NUCLEOTIDE SEQUENCE [LARGE SCALE GENOMIC DNA]</scope>
    <source>
        <strain evidence="2 3">KUS-F28377</strain>
    </source>
</reference>
<dbReference type="InParanoid" id="A0A1C7MXZ3"/>
<comment type="caution">
    <text evidence="2">The sequence shown here is derived from an EMBL/GenBank/DDBJ whole genome shotgun (WGS) entry which is preliminary data.</text>
</comment>
<proteinExistence type="predicted"/>
<sequence length="132" mass="15379">MISFVHEDGLGNMMDDDRKDVVMMESDSHMFPVEIITDYDQYLDMKPPERMVVTKAEFDVEELEDSAVPNRKSYRSYKDGEKEELFFLVYEKGMSVRAAALQLQIKPRTGAVLGSERSKRTNRSDREKCGWR</sequence>
<dbReference type="STRING" id="101091.A0A1C7MXZ3"/>